<dbReference type="PANTHER" id="PTHR21432:SF20">
    <property type="entry name" value="ACETYL-COA HYDROLASE"/>
    <property type="match status" value="1"/>
</dbReference>
<dbReference type="Gene3D" id="3.40.1080.10">
    <property type="entry name" value="Glutaconate Coenzyme A-transferase"/>
    <property type="match status" value="1"/>
</dbReference>
<name>A0A9P0AP05_BEMTA</name>
<evidence type="ECO:0008006" key="7">
    <source>
        <dbReference type="Google" id="ProtNLM"/>
    </source>
</evidence>
<sequence>MAAVQRLSDRFCQVLLKTNWGASTALAHKSNRQSRNYFTYSREPAQPLPREPKVVTPEEAVKCIKSNDTVFLSGAASTPIELAAVMTDFAKGNNLKNIQVCHMHTEGPAPYTDPECEGIFRSCSFFMAANVRKAVAEGRSDAVPIFLSEIPLLFERKIFRPNVSIVQVSPPDEHGFCSLGTSVDCVRAAIANSEIVIGHVNEHMPRTFGDALVHQSHFDYVVPINRPLPAHGGGAPHENEKKIGQLIASNLIDDGATLQMGIGSLPDAVLTNLTDHKDLGIHSEMFSGGVIELVRRGCITNNKKPLSTGKIVSSFLIGPPELYDFVDNNPFLEMRVVNYTNSTAIIAQHPKMTAINSAIEVDLTGQVCSDSIGTRMFSGFGGQVDFIRGAAEGLDGKGKPIIALQSVNAKTGDSKIVPMLKPGAGVVTSRAHVHYVVTENGIASLFGKTLRQRAHALINVAHPSHREALEKAAFERLKCMPAP</sequence>
<dbReference type="Proteomes" id="UP001152759">
    <property type="component" value="Chromosome 9"/>
</dbReference>
<dbReference type="Gene3D" id="3.30.750.70">
    <property type="entry name" value="4-hydroxybutyrate coenzyme like domains"/>
    <property type="match status" value="1"/>
</dbReference>
<dbReference type="InterPro" id="IPR038460">
    <property type="entry name" value="AcetylCoA_hyd_C_sf"/>
</dbReference>
<evidence type="ECO:0000256" key="2">
    <source>
        <dbReference type="ARBA" id="ARBA00022679"/>
    </source>
</evidence>
<dbReference type="FunFam" id="3.40.1080.20:FF:000002">
    <property type="entry name" value="Acetyl-CoA hydrolase/transferase"/>
    <property type="match status" value="1"/>
</dbReference>
<dbReference type="Pfam" id="PF02550">
    <property type="entry name" value="AcetylCoA_hydro"/>
    <property type="match status" value="1"/>
</dbReference>
<keyword evidence="2" id="KW-0808">Transferase</keyword>
<dbReference type="Pfam" id="PF13336">
    <property type="entry name" value="AcetylCoA_hyd_C"/>
    <property type="match status" value="1"/>
</dbReference>
<keyword evidence="6" id="KW-1185">Reference proteome</keyword>
<comment type="similarity">
    <text evidence="1">Belongs to the acetyl-CoA hydrolase/transferase family.</text>
</comment>
<dbReference type="OrthoDB" id="10250396at2759"/>
<reference evidence="5" key="1">
    <citation type="submission" date="2021-12" db="EMBL/GenBank/DDBJ databases">
        <authorList>
            <person name="King R."/>
        </authorList>
    </citation>
    <scope>NUCLEOTIDE SEQUENCE</scope>
</reference>
<dbReference type="InterPro" id="IPR046433">
    <property type="entry name" value="ActCoA_hydro"/>
</dbReference>
<accession>A0A9P0AP05</accession>
<dbReference type="AlphaFoldDB" id="A0A9P0AP05"/>
<dbReference type="KEGG" id="btab:109030382"/>
<evidence type="ECO:0000259" key="3">
    <source>
        <dbReference type="Pfam" id="PF02550"/>
    </source>
</evidence>
<dbReference type="InterPro" id="IPR037171">
    <property type="entry name" value="NagB/RpiA_transferase-like"/>
</dbReference>
<evidence type="ECO:0000259" key="4">
    <source>
        <dbReference type="Pfam" id="PF13336"/>
    </source>
</evidence>
<dbReference type="Gene3D" id="3.40.1080.20">
    <property type="entry name" value="Acetyl-CoA hydrolase/transferase C-terminal domain"/>
    <property type="match status" value="1"/>
</dbReference>
<feature type="domain" description="Acetyl-CoA hydrolase/transferase C-terminal" evidence="4">
    <location>
        <begin position="318"/>
        <end position="473"/>
    </location>
</feature>
<protein>
    <recommendedName>
        <fullName evidence="7">Acetyl-CoA hydrolase</fullName>
    </recommendedName>
</protein>
<dbReference type="PANTHER" id="PTHR21432">
    <property type="entry name" value="ACETYL-COA HYDROLASE-RELATED"/>
    <property type="match status" value="1"/>
</dbReference>
<evidence type="ECO:0000313" key="5">
    <source>
        <dbReference type="EMBL" id="CAH0396029.1"/>
    </source>
</evidence>
<dbReference type="GO" id="GO:0008775">
    <property type="term" value="F:acetate CoA-transferase activity"/>
    <property type="evidence" value="ECO:0007669"/>
    <property type="project" value="InterPro"/>
</dbReference>
<dbReference type="InterPro" id="IPR026888">
    <property type="entry name" value="AcetylCoA_hyd_C"/>
</dbReference>
<organism evidence="5 6">
    <name type="scientific">Bemisia tabaci</name>
    <name type="common">Sweetpotato whitefly</name>
    <name type="synonym">Aleurodes tabaci</name>
    <dbReference type="NCBI Taxonomy" id="7038"/>
    <lineage>
        <taxon>Eukaryota</taxon>
        <taxon>Metazoa</taxon>
        <taxon>Ecdysozoa</taxon>
        <taxon>Arthropoda</taxon>
        <taxon>Hexapoda</taxon>
        <taxon>Insecta</taxon>
        <taxon>Pterygota</taxon>
        <taxon>Neoptera</taxon>
        <taxon>Paraneoptera</taxon>
        <taxon>Hemiptera</taxon>
        <taxon>Sternorrhyncha</taxon>
        <taxon>Aleyrodoidea</taxon>
        <taxon>Aleyrodidae</taxon>
        <taxon>Aleyrodinae</taxon>
        <taxon>Bemisia</taxon>
    </lineage>
</organism>
<evidence type="ECO:0000256" key="1">
    <source>
        <dbReference type="ARBA" id="ARBA00009632"/>
    </source>
</evidence>
<dbReference type="GO" id="GO:0006083">
    <property type="term" value="P:acetate metabolic process"/>
    <property type="evidence" value="ECO:0007669"/>
    <property type="project" value="InterPro"/>
</dbReference>
<evidence type="ECO:0000313" key="6">
    <source>
        <dbReference type="Proteomes" id="UP001152759"/>
    </source>
</evidence>
<dbReference type="GO" id="GO:0005739">
    <property type="term" value="C:mitochondrion"/>
    <property type="evidence" value="ECO:0007669"/>
    <property type="project" value="TreeGrafter"/>
</dbReference>
<dbReference type="SUPFAM" id="SSF100950">
    <property type="entry name" value="NagB/RpiA/CoA transferase-like"/>
    <property type="match status" value="2"/>
</dbReference>
<gene>
    <name evidence="5" type="ORF">BEMITA_LOCUS14144</name>
</gene>
<dbReference type="EMBL" id="OU963870">
    <property type="protein sequence ID" value="CAH0396029.1"/>
    <property type="molecule type" value="Genomic_DNA"/>
</dbReference>
<proteinExistence type="inferred from homology"/>
<feature type="domain" description="Acetyl-CoA hydrolase/transferase N-terminal" evidence="3">
    <location>
        <begin position="53"/>
        <end position="222"/>
    </location>
</feature>
<dbReference type="InterPro" id="IPR003702">
    <property type="entry name" value="ActCoA_hydro_N"/>
</dbReference>